<dbReference type="Proteomes" id="UP001381693">
    <property type="component" value="Unassembled WGS sequence"/>
</dbReference>
<name>A0AAN8XCQ4_HALRR</name>
<dbReference type="EMBL" id="JAXCGZ010009497">
    <property type="protein sequence ID" value="KAK7076979.1"/>
    <property type="molecule type" value="Genomic_DNA"/>
</dbReference>
<comment type="caution">
    <text evidence="1">The sequence shown here is derived from an EMBL/GenBank/DDBJ whole genome shotgun (WGS) entry which is preliminary data.</text>
</comment>
<keyword evidence="2" id="KW-1185">Reference proteome</keyword>
<gene>
    <name evidence="1" type="ORF">SK128_013342</name>
</gene>
<evidence type="ECO:0000313" key="2">
    <source>
        <dbReference type="Proteomes" id="UP001381693"/>
    </source>
</evidence>
<protein>
    <submittedName>
        <fullName evidence="1">Uncharacterized protein</fullName>
    </submittedName>
</protein>
<dbReference type="AlphaFoldDB" id="A0AAN8XCQ4"/>
<evidence type="ECO:0000313" key="1">
    <source>
        <dbReference type="EMBL" id="KAK7076979.1"/>
    </source>
</evidence>
<sequence>MEALLTYIPLILANQYNTSSAMGSLQPGLPFFSADKYALQPEEMLINRLLNEILSGPLRDMWLTLLIDQDSEKLREILGVFFSNVTVPIFVLQQSKNSSFYLNEKMDSTDPLVEDSSVIELPSQKSKRAMVWTWMPFAVKRLVKLGIWRPDNFKEFNDLFVDRFKDMTRKTLPIYGWNEDVPFLFQLFPDEAPRGIGPMILETLSQWLHFNYSFTIKRFVLWNEFFDRMSNGTNELMINYGPQNAETYRYSDLSVPYHYEGKEPHQ</sequence>
<proteinExistence type="predicted"/>
<accession>A0AAN8XCQ4</accession>
<reference evidence="1 2" key="1">
    <citation type="submission" date="2023-11" db="EMBL/GenBank/DDBJ databases">
        <title>Halocaridina rubra genome assembly.</title>
        <authorList>
            <person name="Smith C."/>
        </authorList>
    </citation>
    <scope>NUCLEOTIDE SEQUENCE [LARGE SCALE GENOMIC DNA]</scope>
    <source>
        <strain evidence="1">EP-1</strain>
        <tissue evidence="1">Whole</tissue>
    </source>
</reference>
<organism evidence="1 2">
    <name type="scientific">Halocaridina rubra</name>
    <name type="common">Hawaiian red shrimp</name>
    <dbReference type="NCBI Taxonomy" id="373956"/>
    <lineage>
        <taxon>Eukaryota</taxon>
        <taxon>Metazoa</taxon>
        <taxon>Ecdysozoa</taxon>
        <taxon>Arthropoda</taxon>
        <taxon>Crustacea</taxon>
        <taxon>Multicrustacea</taxon>
        <taxon>Malacostraca</taxon>
        <taxon>Eumalacostraca</taxon>
        <taxon>Eucarida</taxon>
        <taxon>Decapoda</taxon>
        <taxon>Pleocyemata</taxon>
        <taxon>Caridea</taxon>
        <taxon>Atyoidea</taxon>
        <taxon>Atyidae</taxon>
        <taxon>Halocaridina</taxon>
    </lineage>
</organism>